<dbReference type="SFLD" id="SFLDG01205">
    <property type="entry name" value="AMPS.1"/>
    <property type="match status" value="1"/>
</dbReference>
<dbReference type="EC" id="2.5.1.18" evidence="1"/>
<keyword evidence="2" id="KW-0808">Transferase</keyword>
<dbReference type="SFLD" id="SFLDS00019">
    <property type="entry name" value="Glutathione_Transferase_(cytos"/>
    <property type="match status" value="1"/>
</dbReference>
<dbReference type="SFLD" id="SFLDG00363">
    <property type="entry name" value="AMPS_(cytGST):_Alpha-__Mu-__Pi"/>
    <property type="match status" value="1"/>
</dbReference>
<dbReference type="InterPro" id="IPR004046">
    <property type="entry name" value="GST_C"/>
</dbReference>
<dbReference type="Gene3D" id="1.20.1050.10">
    <property type="match status" value="1"/>
</dbReference>
<evidence type="ECO:0000313" key="9">
    <source>
        <dbReference type="Proteomes" id="UP001177023"/>
    </source>
</evidence>
<evidence type="ECO:0000313" key="8">
    <source>
        <dbReference type="EMBL" id="CAJ0574653.1"/>
    </source>
</evidence>
<dbReference type="GO" id="GO:0005737">
    <property type="term" value="C:cytoplasm"/>
    <property type="evidence" value="ECO:0007669"/>
    <property type="project" value="UniProtKB-ARBA"/>
</dbReference>
<dbReference type="Pfam" id="PF02798">
    <property type="entry name" value="GST_N"/>
    <property type="match status" value="1"/>
</dbReference>
<comment type="similarity">
    <text evidence="3">Belongs to the GST superfamily. Sigma family.</text>
</comment>
<dbReference type="InterPro" id="IPR036282">
    <property type="entry name" value="Glutathione-S-Trfase_C_sf"/>
</dbReference>
<organism evidence="8 9">
    <name type="scientific">Mesorhabditis spiculigera</name>
    <dbReference type="NCBI Taxonomy" id="96644"/>
    <lineage>
        <taxon>Eukaryota</taxon>
        <taxon>Metazoa</taxon>
        <taxon>Ecdysozoa</taxon>
        <taxon>Nematoda</taxon>
        <taxon>Chromadorea</taxon>
        <taxon>Rhabditida</taxon>
        <taxon>Rhabditina</taxon>
        <taxon>Rhabditomorpha</taxon>
        <taxon>Rhabditoidea</taxon>
        <taxon>Rhabditidae</taxon>
        <taxon>Mesorhabditinae</taxon>
        <taxon>Mesorhabditis</taxon>
    </lineage>
</organism>
<comment type="catalytic activity">
    <reaction evidence="4">
        <text>RX + glutathione = an S-substituted glutathione + a halide anion + H(+)</text>
        <dbReference type="Rhea" id="RHEA:16437"/>
        <dbReference type="ChEBI" id="CHEBI:15378"/>
        <dbReference type="ChEBI" id="CHEBI:16042"/>
        <dbReference type="ChEBI" id="CHEBI:17792"/>
        <dbReference type="ChEBI" id="CHEBI:57925"/>
        <dbReference type="ChEBI" id="CHEBI:90779"/>
        <dbReference type="EC" id="2.5.1.18"/>
    </reaction>
</comment>
<dbReference type="FunFam" id="1.20.1050.10:FF:000031">
    <property type="entry name" value="Glutathione S-Transferase"/>
    <property type="match status" value="1"/>
</dbReference>
<dbReference type="GO" id="GO:0004364">
    <property type="term" value="F:glutathione transferase activity"/>
    <property type="evidence" value="ECO:0007669"/>
    <property type="project" value="UniProtKB-EC"/>
</dbReference>
<evidence type="ECO:0000256" key="5">
    <source>
        <dbReference type="ARBA" id="ARBA00078118"/>
    </source>
</evidence>
<dbReference type="Proteomes" id="UP001177023">
    <property type="component" value="Unassembled WGS sequence"/>
</dbReference>
<dbReference type="CDD" id="cd03192">
    <property type="entry name" value="GST_C_Sigma_like"/>
    <property type="match status" value="1"/>
</dbReference>
<evidence type="ECO:0000256" key="1">
    <source>
        <dbReference type="ARBA" id="ARBA00012452"/>
    </source>
</evidence>
<dbReference type="GO" id="GO:0006749">
    <property type="term" value="P:glutathione metabolic process"/>
    <property type="evidence" value="ECO:0007669"/>
    <property type="project" value="TreeGrafter"/>
</dbReference>
<dbReference type="InterPro" id="IPR004045">
    <property type="entry name" value="Glutathione_S-Trfase_N"/>
</dbReference>
<evidence type="ECO:0000259" key="6">
    <source>
        <dbReference type="PROSITE" id="PS50404"/>
    </source>
</evidence>
<evidence type="ECO:0000259" key="7">
    <source>
        <dbReference type="PROSITE" id="PS50405"/>
    </source>
</evidence>
<dbReference type="SUPFAM" id="SSF47616">
    <property type="entry name" value="GST C-terminal domain-like"/>
    <property type="match status" value="1"/>
</dbReference>
<dbReference type="InterPro" id="IPR040079">
    <property type="entry name" value="Glutathione_S-Trfase"/>
</dbReference>
<evidence type="ECO:0000256" key="3">
    <source>
        <dbReference type="ARBA" id="ARBA00038317"/>
    </source>
</evidence>
<keyword evidence="9" id="KW-1185">Reference proteome</keyword>
<dbReference type="EMBL" id="CATQJA010002632">
    <property type="protein sequence ID" value="CAJ0574653.1"/>
    <property type="molecule type" value="Genomic_DNA"/>
</dbReference>
<protein>
    <recommendedName>
        <fullName evidence="1">glutathione transferase</fullName>
        <ecNumber evidence="1">2.5.1.18</ecNumber>
    </recommendedName>
    <alternativeName>
        <fullName evidence="5">GST class-sigma</fullName>
    </alternativeName>
</protein>
<evidence type="ECO:0000256" key="2">
    <source>
        <dbReference type="ARBA" id="ARBA00022679"/>
    </source>
</evidence>
<dbReference type="PANTHER" id="PTHR11571:SF256">
    <property type="entry name" value="GST C-TERMINAL DOMAIN-CONTAINING PROTEIN-RELATED"/>
    <property type="match status" value="1"/>
</dbReference>
<name>A0AA36CTB8_9BILA</name>
<dbReference type="Gene3D" id="3.40.30.10">
    <property type="entry name" value="Glutaredoxin"/>
    <property type="match status" value="1"/>
</dbReference>
<dbReference type="PROSITE" id="PS50404">
    <property type="entry name" value="GST_NTER"/>
    <property type="match status" value="1"/>
</dbReference>
<feature type="non-terminal residue" evidence="8">
    <location>
        <position position="1"/>
    </location>
</feature>
<feature type="domain" description="GST N-terminal" evidence="6">
    <location>
        <begin position="2"/>
        <end position="80"/>
    </location>
</feature>
<dbReference type="InterPro" id="IPR050213">
    <property type="entry name" value="GST_superfamily"/>
</dbReference>
<gene>
    <name evidence="8" type="ORF">MSPICULIGERA_LOCUS12983</name>
</gene>
<feature type="domain" description="GST C-terminal" evidence="7">
    <location>
        <begin position="82"/>
        <end position="207"/>
    </location>
</feature>
<dbReference type="PROSITE" id="PS50405">
    <property type="entry name" value="GST_CTER"/>
    <property type="match status" value="1"/>
</dbReference>
<dbReference type="InterPro" id="IPR036249">
    <property type="entry name" value="Thioredoxin-like_sf"/>
</dbReference>
<dbReference type="FunFam" id="3.40.30.10:FF:000258">
    <property type="entry name" value="Glutathione S-transferase"/>
    <property type="match status" value="1"/>
</dbReference>
<proteinExistence type="inferred from homology"/>
<reference evidence="8" key="1">
    <citation type="submission" date="2023-06" db="EMBL/GenBank/DDBJ databases">
        <authorList>
            <person name="Delattre M."/>
        </authorList>
    </citation>
    <scope>NUCLEOTIDE SEQUENCE</scope>
    <source>
        <strain evidence="8">AF72</strain>
    </source>
</reference>
<dbReference type="CDD" id="cd03039">
    <property type="entry name" value="GST_N_Sigma_like"/>
    <property type="match status" value="1"/>
</dbReference>
<accession>A0AA36CTB8</accession>
<dbReference type="InterPro" id="IPR010987">
    <property type="entry name" value="Glutathione-S-Trfase_C-like"/>
</dbReference>
<dbReference type="PANTHER" id="PTHR11571">
    <property type="entry name" value="GLUTATHIONE S-TRANSFERASE"/>
    <property type="match status" value="1"/>
</dbReference>
<sequence>MVHYKLHYFWFNGLGEPIRQLFAMAKVDYEDHRVHKDIDWPELKKICPFGQVPVLEVDGKILPQSRAVTRYLARKFGFAGQTEWEQAQVDAWADQLLDFMFEVRPFLFKKIGFTQGDADAEFAKVAGPARDKLFPLIVKQLKENGTGYLVGNKVSWADLYLNYHAETFRNLKSDYLANYPEIEAHLNKVREIPELKEWIEKRPKNHF</sequence>
<evidence type="ECO:0000256" key="4">
    <source>
        <dbReference type="ARBA" id="ARBA00047960"/>
    </source>
</evidence>
<dbReference type="Pfam" id="PF14497">
    <property type="entry name" value="GST_C_3"/>
    <property type="match status" value="1"/>
</dbReference>
<dbReference type="AlphaFoldDB" id="A0AA36CTB8"/>
<dbReference type="SUPFAM" id="SSF52833">
    <property type="entry name" value="Thioredoxin-like"/>
    <property type="match status" value="1"/>
</dbReference>
<comment type="caution">
    <text evidence="8">The sequence shown here is derived from an EMBL/GenBank/DDBJ whole genome shotgun (WGS) entry which is preliminary data.</text>
</comment>